<dbReference type="STRING" id="665126.ABB55_19690"/>
<dbReference type="SUPFAM" id="SSF48208">
    <property type="entry name" value="Six-hairpin glycosidases"/>
    <property type="match status" value="1"/>
</dbReference>
<organism evidence="2 3">
    <name type="scientific">Prosthecodimorpha hirschii</name>
    <dbReference type="NCBI Taxonomy" id="665126"/>
    <lineage>
        <taxon>Bacteria</taxon>
        <taxon>Pseudomonadati</taxon>
        <taxon>Pseudomonadota</taxon>
        <taxon>Alphaproteobacteria</taxon>
        <taxon>Hyphomicrobiales</taxon>
        <taxon>Ancalomicrobiaceae</taxon>
        <taxon>Prosthecodimorpha</taxon>
    </lineage>
</organism>
<feature type="signal peptide" evidence="1">
    <location>
        <begin position="1"/>
        <end position="17"/>
    </location>
</feature>
<reference evidence="2 3" key="1">
    <citation type="submission" date="2015-09" db="EMBL/GenBank/DDBJ databases">
        <authorList>
            <person name="Jackson K.R."/>
            <person name="Lunt B.L."/>
            <person name="Fisher J.N.B."/>
            <person name="Gardner A.V."/>
            <person name="Bailey M.E."/>
            <person name="Deus L.M."/>
            <person name="Earl A.S."/>
            <person name="Gibby P.D."/>
            <person name="Hartmann K.A."/>
            <person name="Liu J.E."/>
            <person name="Manci A.M."/>
            <person name="Nielsen D.A."/>
            <person name="Solomon M.B."/>
            <person name="Breakwell D.P."/>
            <person name="Burnett S.H."/>
            <person name="Grose J.H."/>
        </authorList>
    </citation>
    <scope>NUCLEOTIDE SEQUENCE [LARGE SCALE GENOMIC DNA]</scope>
    <source>
        <strain evidence="2 3">16</strain>
    </source>
</reference>
<keyword evidence="1" id="KW-0732">Signal</keyword>
<feature type="chain" id="PRO_5006132083" description="DUF2891 domain-containing protein" evidence="1">
    <location>
        <begin position="18"/>
        <end position="333"/>
    </location>
</feature>
<reference evidence="2 3" key="2">
    <citation type="submission" date="2015-10" db="EMBL/GenBank/DDBJ databases">
        <title>Draft Genome Sequence of Prosthecomicrobium hirschii ATCC 27832.</title>
        <authorList>
            <person name="Daniel J."/>
            <person name="Givan S.A."/>
            <person name="Brun Y.V."/>
            <person name="Brown P.J."/>
        </authorList>
    </citation>
    <scope>NUCLEOTIDE SEQUENCE [LARGE SCALE GENOMIC DNA]</scope>
    <source>
        <strain evidence="2 3">16</strain>
    </source>
</reference>
<dbReference type="AlphaFoldDB" id="A0A0P6W4K0"/>
<sequence>MAGAGLALMLAAAPVRAAEAAPPALPPEIEAVAAEARAVLPALGAPIAACIARRDTGHPVFHGCIDWHSAVHGHWALIALTAATGDPAFAAPALARLEARGRMAEEAAFLAANPDFEMPYGRAWFLRLVAEHARLTGRDDLVGFGDRVAASLAAYLESIPPDPLGTAYRSQSWALINLLDYAAFRGDARLSARARRLVRQGFTDPGTIGRACRGGFDRGSFMAVCPNLLWLAALTEDRASLLRLIRDDRVLDGFGAPAGKASTVHERGLRFSRAWGLWAVWRASGEPAAARAYADHVAAALAARDWQGSYEAVGHWVAQFGVLALRPLVRPGT</sequence>
<dbReference type="GO" id="GO:0005975">
    <property type="term" value="P:carbohydrate metabolic process"/>
    <property type="evidence" value="ECO:0007669"/>
    <property type="project" value="InterPro"/>
</dbReference>
<dbReference type="Pfam" id="PF11199">
    <property type="entry name" value="DUF2891"/>
    <property type="match status" value="1"/>
</dbReference>
<dbReference type="InterPro" id="IPR008928">
    <property type="entry name" value="6-hairpin_glycosidase_sf"/>
</dbReference>
<evidence type="ECO:0000256" key="1">
    <source>
        <dbReference type="SAM" id="SignalP"/>
    </source>
</evidence>
<accession>A0A0P6W4K0</accession>
<dbReference type="InterPro" id="IPR021365">
    <property type="entry name" value="DUF2891"/>
</dbReference>
<evidence type="ECO:0000313" key="3">
    <source>
        <dbReference type="Proteomes" id="UP000048984"/>
    </source>
</evidence>
<gene>
    <name evidence="2" type="ORF">ABB55_19690</name>
</gene>
<evidence type="ECO:0000313" key="2">
    <source>
        <dbReference type="EMBL" id="KPL54163.1"/>
    </source>
</evidence>
<proteinExistence type="predicted"/>
<name>A0A0P6W4K0_9HYPH</name>
<comment type="caution">
    <text evidence="2">The sequence shown here is derived from an EMBL/GenBank/DDBJ whole genome shotgun (WGS) entry which is preliminary data.</text>
</comment>
<dbReference type="Proteomes" id="UP000048984">
    <property type="component" value="Unassembled WGS sequence"/>
</dbReference>
<keyword evidence="3" id="KW-1185">Reference proteome</keyword>
<protein>
    <recommendedName>
        <fullName evidence="4">DUF2891 domain-containing protein</fullName>
    </recommendedName>
</protein>
<dbReference type="EMBL" id="LJYW01000001">
    <property type="protein sequence ID" value="KPL54163.1"/>
    <property type="molecule type" value="Genomic_DNA"/>
</dbReference>
<evidence type="ECO:0008006" key="4">
    <source>
        <dbReference type="Google" id="ProtNLM"/>
    </source>
</evidence>